<organism evidence="1 2">
    <name type="scientific">Pelomonas caseinilytica</name>
    <dbReference type="NCBI Taxonomy" id="2906763"/>
    <lineage>
        <taxon>Bacteria</taxon>
        <taxon>Pseudomonadati</taxon>
        <taxon>Pseudomonadota</taxon>
        <taxon>Betaproteobacteria</taxon>
        <taxon>Burkholderiales</taxon>
        <taxon>Sphaerotilaceae</taxon>
        <taxon>Roseateles</taxon>
    </lineage>
</organism>
<reference evidence="1 2" key="1">
    <citation type="submission" date="2021-12" db="EMBL/GenBank/DDBJ databases">
        <title>Genome seq of p7.</title>
        <authorList>
            <person name="Seo T."/>
        </authorList>
    </citation>
    <scope>NUCLEOTIDE SEQUENCE [LARGE SCALE GENOMIC DNA]</scope>
    <source>
        <strain evidence="1 2">P7</strain>
    </source>
</reference>
<evidence type="ECO:0000313" key="2">
    <source>
        <dbReference type="Proteomes" id="UP001201463"/>
    </source>
</evidence>
<evidence type="ECO:0000313" key="1">
    <source>
        <dbReference type="EMBL" id="MCE4539481.1"/>
    </source>
</evidence>
<comment type="caution">
    <text evidence="1">The sequence shown here is derived from an EMBL/GenBank/DDBJ whole genome shotgun (WGS) entry which is preliminary data.</text>
</comment>
<gene>
    <name evidence="1" type="ORF">LXT12_19710</name>
</gene>
<keyword evidence="2" id="KW-1185">Reference proteome</keyword>
<accession>A0ABS8XLL5</accession>
<name>A0ABS8XLL5_9BURK</name>
<dbReference type="RefSeq" id="WP_233394002.1">
    <property type="nucleotide sequence ID" value="NZ_JAJTWT010000009.1"/>
</dbReference>
<dbReference type="EMBL" id="JAJTWT010000009">
    <property type="protein sequence ID" value="MCE4539481.1"/>
    <property type="molecule type" value="Genomic_DNA"/>
</dbReference>
<protein>
    <submittedName>
        <fullName evidence="1">Uncharacterized protein</fullName>
    </submittedName>
</protein>
<proteinExistence type="predicted"/>
<dbReference type="Proteomes" id="UP001201463">
    <property type="component" value="Unassembled WGS sequence"/>
</dbReference>
<sequence length="72" mass="8040">MSKGSADAKQKVIWTKMKHELAIQAKKLHQTTAEFKKALEKGEALAKKEAAADKNLAALIKKNCVKYKLESR</sequence>